<proteinExistence type="predicted"/>
<sequence>MNAKLVVALIYITLCSLFKEPNRRNFSALMIAGAGLHISMVAYWAGNLPSAL</sequence>
<feature type="transmembrane region" description="Helical" evidence="1">
    <location>
        <begin position="26"/>
        <end position="46"/>
    </location>
</feature>
<organism evidence="2">
    <name type="scientific">uncultured Coleofasciculus sp</name>
    <dbReference type="NCBI Taxonomy" id="1267456"/>
    <lineage>
        <taxon>Bacteria</taxon>
        <taxon>Bacillati</taxon>
        <taxon>Cyanobacteriota</taxon>
        <taxon>Cyanophyceae</taxon>
        <taxon>Coleofasciculales</taxon>
        <taxon>Coleofasciculaceae</taxon>
        <taxon>Coleofasciculus</taxon>
        <taxon>environmental samples</taxon>
    </lineage>
</organism>
<evidence type="ECO:0000256" key="1">
    <source>
        <dbReference type="SAM" id="Phobius"/>
    </source>
</evidence>
<name>A0A6J4JGK4_9CYAN</name>
<keyword evidence="1" id="KW-0812">Transmembrane</keyword>
<keyword evidence="1" id="KW-0472">Membrane</keyword>
<protein>
    <submittedName>
        <fullName evidence="2">Uncharacterized protein</fullName>
    </submittedName>
</protein>
<dbReference type="AlphaFoldDB" id="A0A6J4JGK4"/>
<reference evidence="2" key="1">
    <citation type="submission" date="2020-02" db="EMBL/GenBank/DDBJ databases">
        <authorList>
            <person name="Meier V. D."/>
        </authorList>
    </citation>
    <scope>NUCLEOTIDE SEQUENCE</scope>
    <source>
        <strain evidence="2">AVDCRST_MAG92</strain>
    </source>
</reference>
<dbReference type="EMBL" id="CADCTM010000580">
    <property type="protein sequence ID" value="CAA9279515.1"/>
    <property type="molecule type" value="Genomic_DNA"/>
</dbReference>
<dbReference type="InterPro" id="IPR046052">
    <property type="entry name" value="DUF6010"/>
</dbReference>
<dbReference type="Pfam" id="PF19473">
    <property type="entry name" value="DUF6010"/>
    <property type="match status" value="1"/>
</dbReference>
<gene>
    <name evidence="2" type="ORF">AVDCRST_MAG92-3418</name>
</gene>
<keyword evidence="1" id="KW-1133">Transmembrane helix</keyword>
<accession>A0A6J4JGK4</accession>
<evidence type="ECO:0000313" key="2">
    <source>
        <dbReference type="EMBL" id="CAA9279515.1"/>
    </source>
</evidence>